<evidence type="ECO:0000313" key="1">
    <source>
        <dbReference type="EMBL" id="KAI0085348.1"/>
    </source>
</evidence>
<sequence>MPGIFKAQYTADTLSSDIPARNYSASAEITKTLSNGEFPNVGCLPLTLTQPGRNETQLGGLTLQTVDVTFRTTTFASFYTPKIACVLVYIPRLRLSVPVLIFHGDTHPSSCPDLRALLCRPQQPHSDYIIHHFVHLPPLYRQNLSFFIPGIKSFNIGITFLTAAMPLHSLASDKHAHGRIFCMVGSPSRMRSHAGVWPDLSTSVVLNPWKTPQSSSKPERIRPFSPLRRRHQASSSSEGWTQVSSSIRDWLRINLSDDDIPVTRRLRRQGEGVLAPGVMPRSKLQRFDKHGETTGSTTSGKEWHGKSLDVESGWRCRCSCGSGGVLSISFKCSADTMKTCLSYSILVWPLDMGHLGIPYHGMRAKCCPLHRGRITVVAAPPPKVLILPAPRSPSV</sequence>
<name>A0ACB8TTG7_9APHY</name>
<protein>
    <submittedName>
        <fullName evidence="1">Uncharacterized protein</fullName>
    </submittedName>
</protein>
<comment type="caution">
    <text evidence="1">The sequence shown here is derived from an EMBL/GenBank/DDBJ whole genome shotgun (WGS) entry which is preliminary data.</text>
</comment>
<keyword evidence="2" id="KW-1185">Reference proteome</keyword>
<evidence type="ECO:0000313" key="2">
    <source>
        <dbReference type="Proteomes" id="UP001055072"/>
    </source>
</evidence>
<dbReference type="EMBL" id="MU274932">
    <property type="protein sequence ID" value="KAI0085348.1"/>
    <property type="molecule type" value="Genomic_DNA"/>
</dbReference>
<accession>A0ACB8TTG7</accession>
<gene>
    <name evidence="1" type="ORF">BDY19DRAFT_909146</name>
</gene>
<dbReference type="Proteomes" id="UP001055072">
    <property type="component" value="Unassembled WGS sequence"/>
</dbReference>
<organism evidence="1 2">
    <name type="scientific">Irpex rosettiformis</name>
    <dbReference type="NCBI Taxonomy" id="378272"/>
    <lineage>
        <taxon>Eukaryota</taxon>
        <taxon>Fungi</taxon>
        <taxon>Dikarya</taxon>
        <taxon>Basidiomycota</taxon>
        <taxon>Agaricomycotina</taxon>
        <taxon>Agaricomycetes</taxon>
        <taxon>Polyporales</taxon>
        <taxon>Irpicaceae</taxon>
        <taxon>Irpex</taxon>
    </lineage>
</organism>
<reference evidence="1" key="1">
    <citation type="journal article" date="2021" name="Environ. Microbiol.">
        <title>Gene family expansions and transcriptome signatures uncover fungal adaptations to wood decay.</title>
        <authorList>
            <person name="Hage H."/>
            <person name="Miyauchi S."/>
            <person name="Viragh M."/>
            <person name="Drula E."/>
            <person name="Min B."/>
            <person name="Chaduli D."/>
            <person name="Navarro D."/>
            <person name="Favel A."/>
            <person name="Norest M."/>
            <person name="Lesage-Meessen L."/>
            <person name="Balint B."/>
            <person name="Merenyi Z."/>
            <person name="de Eugenio L."/>
            <person name="Morin E."/>
            <person name="Martinez A.T."/>
            <person name="Baldrian P."/>
            <person name="Stursova M."/>
            <person name="Martinez M.J."/>
            <person name="Novotny C."/>
            <person name="Magnuson J.K."/>
            <person name="Spatafora J.W."/>
            <person name="Maurice S."/>
            <person name="Pangilinan J."/>
            <person name="Andreopoulos W."/>
            <person name="LaButti K."/>
            <person name="Hundley H."/>
            <person name="Na H."/>
            <person name="Kuo A."/>
            <person name="Barry K."/>
            <person name="Lipzen A."/>
            <person name="Henrissat B."/>
            <person name="Riley R."/>
            <person name="Ahrendt S."/>
            <person name="Nagy L.G."/>
            <person name="Grigoriev I.V."/>
            <person name="Martin F."/>
            <person name="Rosso M.N."/>
        </authorList>
    </citation>
    <scope>NUCLEOTIDE SEQUENCE</scope>
    <source>
        <strain evidence="1">CBS 384.51</strain>
    </source>
</reference>
<proteinExistence type="predicted"/>